<proteinExistence type="inferred from homology"/>
<dbReference type="Proteomes" id="UP001500620">
    <property type="component" value="Unassembled WGS sequence"/>
</dbReference>
<gene>
    <name evidence="2" type="ORF">GCM10022255_079740</name>
</gene>
<dbReference type="SUPFAM" id="SSF53067">
    <property type="entry name" value="Actin-like ATPase domain"/>
    <property type="match status" value="1"/>
</dbReference>
<accession>A0ABP8DLC1</accession>
<dbReference type="Pfam" id="PF00480">
    <property type="entry name" value="ROK"/>
    <property type="match status" value="1"/>
</dbReference>
<reference evidence="3" key="1">
    <citation type="journal article" date="2019" name="Int. J. Syst. Evol. Microbiol.">
        <title>The Global Catalogue of Microorganisms (GCM) 10K type strain sequencing project: providing services to taxonomists for standard genome sequencing and annotation.</title>
        <authorList>
            <consortium name="The Broad Institute Genomics Platform"/>
            <consortium name="The Broad Institute Genome Sequencing Center for Infectious Disease"/>
            <person name="Wu L."/>
            <person name="Ma J."/>
        </authorList>
    </citation>
    <scope>NUCLEOTIDE SEQUENCE [LARGE SCALE GENOMIC DNA]</scope>
    <source>
        <strain evidence="3">JCM 17441</strain>
    </source>
</reference>
<name>A0ABP8DLC1_9ACTN</name>
<dbReference type="PANTHER" id="PTHR18964:SF149">
    <property type="entry name" value="BIFUNCTIONAL UDP-N-ACETYLGLUCOSAMINE 2-EPIMERASE_N-ACETYLMANNOSAMINE KINASE"/>
    <property type="match status" value="1"/>
</dbReference>
<sequence length="303" mass="30737">MTRQVLAIDFGGTKVALGTAAAGATGDRPHATVRLDTRGAEGADQVVERTLAAARELVAEPVAVGVSTFGVVRDGVVRLAPNVPGWDGLPLPRLLAGAFGDTPLSLDNDVNAGAAAELRWGALRGADTALYVNVGTGLSAALVVGGQVLPGANGAAGEIAYLRDTAGAPAFAEHRAPLEEAVSGSALARRGSALLGRPVTAEELFGLYPDPAVAVLLDEALEVLARTVANLSVVLDPQCVVLGGGLMGAAEHIMPRVAEALQRAVPFPPRLAAARFVDDAPLLGALSAALSLAEPERTVRTPP</sequence>
<dbReference type="RefSeq" id="WP_345135492.1">
    <property type="nucleotide sequence ID" value="NZ_BAABAT010000031.1"/>
</dbReference>
<evidence type="ECO:0000313" key="2">
    <source>
        <dbReference type="EMBL" id="GAA4258560.1"/>
    </source>
</evidence>
<evidence type="ECO:0000256" key="1">
    <source>
        <dbReference type="ARBA" id="ARBA00006479"/>
    </source>
</evidence>
<dbReference type="PANTHER" id="PTHR18964">
    <property type="entry name" value="ROK (REPRESSOR, ORF, KINASE) FAMILY"/>
    <property type="match status" value="1"/>
</dbReference>
<dbReference type="Gene3D" id="3.30.420.40">
    <property type="match status" value="2"/>
</dbReference>
<comment type="similarity">
    <text evidence="1">Belongs to the ROK (NagC/XylR) family.</text>
</comment>
<evidence type="ECO:0000313" key="3">
    <source>
        <dbReference type="Proteomes" id="UP001500620"/>
    </source>
</evidence>
<protein>
    <submittedName>
        <fullName evidence="2">ROK family protein</fullName>
    </submittedName>
</protein>
<dbReference type="EMBL" id="BAABAT010000031">
    <property type="protein sequence ID" value="GAA4258560.1"/>
    <property type="molecule type" value="Genomic_DNA"/>
</dbReference>
<comment type="caution">
    <text evidence="2">The sequence shown here is derived from an EMBL/GenBank/DDBJ whole genome shotgun (WGS) entry which is preliminary data.</text>
</comment>
<organism evidence="2 3">
    <name type="scientific">Dactylosporangium darangshiense</name>
    <dbReference type="NCBI Taxonomy" id="579108"/>
    <lineage>
        <taxon>Bacteria</taxon>
        <taxon>Bacillati</taxon>
        <taxon>Actinomycetota</taxon>
        <taxon>Actinomycetes</taxon>
        <taxon>Micromonosporales</taxon>
        <taxon>Micromonosporaceae</taxon>
        <taxon>Dactylosporangium</taxon>
    </lineage>
</organism>
<dbReference type="InterPro" id="IPR043129">
    <property type="entry name" value="ATPase_NBD"/>
</dbReference>
<keyword evidence="3" id="KW-1185">Reference proteome</keyword>
<dbReference type="InterPro" id="IPR000600">
    <property type="entry name" value="ROK"/>
</dbReference>